<dbReference type="SUPFAM" id="SSF52540">
    <property type="entry name" value="P-loop containing nucleoside triphosphate hydrolases"/>
    <property type="match status" value="1"/>
</dbReference>
<accession>A0A5K7YD50</accession>
<dbReference type="AlphaFoldDB" id="A0A5K7YD50"/>
<dbReference type="KEGG" id="dalk:DSCA_04930"/>
<evidence type="ECO:0000313" key="3">
    <source>
        <dbReference type="Proteomes" id="UP000427906"/>
    </source>
</evidence>
<feature type="domain" description="AAA" evidence="1">
    <location>
        <begin position="1"/>
        <end position="179"/>
    </location>
</feature>
<dbReference type="CDD" id="cd02042">
    <property type="entry name" value="ParAB_family"/>
    <property type="match status" value="1"/>
</dbReference>
<dbReference type="RefSeq" id="WP_167527561.1">
    <property type="nucleotide sequence ID" value="NZ_AP021874.1"/>
</dbReference>
<dbReference type="InterPro" id="IPR050678">
    <property type="entry name" value="DNA_Partitioning_ATPase"/>
</dbReference>
<dbReference type="PANTHER" id="PTHR13696:SF52">
    <property type="entry name" value="PARA FAMILY PROTEIN CT_582"/>
    <property type="match status" value="1"/>
</dbReference>
<evidence type="ECO:0000259" key="1">
    <source>
        <dbReference type="Pfam" id="PF13614"/>
    </source>
</evidence>
<dbReference type="EMBL" id="AP021874">
    <property type="protein sequence ID" value="BBO66563.1"/>
    <property type="molecule type" value="Genomic_DNA"/>
</dbReference>
<dbReference type="Proteomes" id="UP000427906">
    <property type="component" value="Chromosome"/>
</dbReference>
<dbReference type="Pfam" id="PF13614">
    <property type="entry name" value="AAA_31"/>
    <property type="match status" value="1"/>
</dbReference>
<proteinExistence type="predicted"/>
<dbReference type="InterPro" id="IPR027417">
    <property type="entry name" value="P-loop_NTPase"/>
</dbReference>
<gene>
    <name evidence="2" type="ORF">DSCA_04930</name>
</gene>
<keyword evidence="3" id="KW-1185">Reference proteome</keyword>
<dbReference type="Gene3D" id="3.40.50.300">
    <property type="entry name" value="P-loop containing nucleotide triphosphate hydrolases"/>
    <property type="match status" value="1"/>
</dbReference>
<reference evidence="2 3" key="1">
    <citation type="submission" date="2019-11" db="EMBL/GenBank/DDBJ databases">
        <title>Comparative genomics of hydrocarbon-degrading Desulfosarcina strains.</title>
        <authorList>
            <person name="Watanabe M."/>
            <person name="Kojima H."/>
            <person name="Fukui M."/>
        </authorList>
    </citation>
    <scope>NUCLEOTIDE SEQUENCE [LARGE SCALE GENOMIC DNA]</scope>
    <source>
        <strain evidence="2 3">PL12</strain>
    </source>
</reference>
<name>A0A5K7YD50_9BACT</name>
<protein>
    <submittedName>
        <fullName evidence="2">Sporulation initiation inhibitor Soj</fullName>
    </submittedName>
</protein>
<sequence>MRIIAVAMAKGGVGKTTTAVNLAHGLALAGQRVLLVDCDTQAQTTTFLGVSPPYGLYEFITGHDGAGQAVLKKEAVHAARKNLWVLAGGIKLVELKNWLGEQARDRRHAILRQSLKPGNQGLDYLIFDCAPGWDVLSVNILMAANEVLCPVALQGPALEGLKTFFGYLVSVQQLNKSLRLRYILPTMFDRRTRQSHDIYHRLRRLFRKQICDPIYHNVRLCEAPVAGRSIFEFAGSASGARDYRKLAERLIDDGIRQEDQP</sequence>
<dbReference type="InterPro" id="IPR025669">
    <property type="entry name" value="AAA_dom"/>
</dbReference>
<evidence type="ECO:0000313" key="2">
    <source>
        <dbReference type="EMBL" id="BBO66563.1"/>
    </source>
</evidence>
<dbReference type="PANTHER" id="PTHR13696">
    <property type="entry name" value="P-LOOP CONTAINING NUCLEOSIDE TRIPHOSPHATE HYDROLASE"/>
    <property type="match status" value="1"/>
</dbReference>
<organism evidence="2 3">
    <name type="scientific">Desulfosarcina alkanivorans</name>
    <dbReference type="NCBI Taxonomy" id="571177"/>
    <lineage>
        <taxon>Bacteria</taxon>
        <taxon>Pseudomonadati</taxon>
        <taxon>Thermodesulfobacteriota</taxon>
        <taxon>Desulfobacteria</taxon>
        <taxon>Desulfobacterales</taxon>
        <taxon>Desulfosarcinaceae</taxon>
        <taxon>Desulfosarcina</taxon>
    </lineage>
</organism>
<dbReference type="PRINTS" id="PR00091">
    <property type="entry name" value="NITROGNASEII"/>
</dbReference>